<reference evidence="1 2" key="1">
    <citation type="submission" date="2016-10" db="EMBL/GenBank/DDBJ databases">
        <authorList>
            <person name="de Groot N.N."/>
        </authorList>
    </citation>
    <scope>NUCLEOTIDE SEQUENCE [LARGE SCALE GENOMIC DNA]</scope>
    <source>
        <strain evidence="1 2">DSM 21668</strain>
    </source>
</reference>
<organism evidence="1 2">
    <name type="scientific">Siphonobacter aquaeclarae</name>
    <dbReference type="NCBI Taxonomy" id="563176"/>
    <lineage>
        <taxon>Bacteria</taxon>
        <taxon>Pseudomonadati</taxon>
        <taxon>Bacteroidota</taxon>
        <taxon>Cytophagia</taxon>
        <taxon>Cytophagales</taxon>
        <taxon>Cytophagaceae</taxon>
        <taxon>Siphonobacter</taxon>
    </lineage>
</organism>
<protein>
    <submittedName>
        <fullName evidence="1">Uncharacterized protein</fullName>
    </submittedName>
</protein>
<dbReference type="AlphaFoldDB" id="A0A1G9PCR3"/>
<accession>A0A1G9PCR3</accession>
<evidence type="ECO:0000313" key="2">
    <source>
        <dbReference type="Proteomes" id="UP000198901"/>
    </source>
</evidence>
<proteinExistence type="predicted"/>
<name>A0A1G9PCR3_9BACT</name>
<keyword evidence="2" id="KW-1185">Reference proteome</keyword>
<evidence type="ECO:0000313" key="1">
    <source>
        <dbReference type="EMBL" id="SDL96343.1"/>
    </source>
</evidence>
<dbReference type="Proteomes" id="UP000198901">
    <property type="component" value="Unassembled WGS sequence"/>
</dbReference>
<sequence length="81" mass="8867">MAVVDLNDGVEVIGNVIHFSEADRRVGNNAVRFAERLVKAGWKVNRHALGQPWTHEMVPPLCVKGKRSGHSVSTATTDLYG</sequence>
<dbReference type="EMBL" id="FNGS01000004">
    <property type="protein sequence ID" value="SDL96343.1"/>
    <property type="molecule type" value="Genomic_DNA"/>
</dbReference>
<gene>
    <name evidence="1" type="ORF">SAMN04488090_2118</name>
</gene>